<gene>
    <name evidence="1" type="ORF">E1N52_18825</name>
</gene>
<proteinExistence type="predicted"/>
<dbReference type="AlphaFoldDB" id="A0A4R5LE33"/>
<reference evidence="1 2" key="1">
    <citation type="submission" date="2019-03" db="EMBL/GenBank/DDBJ databases">
        <title>Paraburkholderia sp. isolated from native Mimosa gymnas in Guartela State Park, Brazil.</title>
        <authorList>
            <person name="Paulitsch F."/>
            <person name="Hungria M."/>
            <person name="Delamuta J.R.M."/>
            <person name="Ribeiro R.A."/>
            <person name="Dall'Agnol R."/>
            <person name="Silva J.S.B."/>
        </authorList>
    </citation>
    <scope>NUCLEOTIDE SEQUENCE [LARGE SCALE GENOMIC DNA]</scope>
    <source>
        <strain evidence="1 2">CNPSo 3008</strain>
    </source>
</reference>
<name>A0A4R5LE33_9BURK</name>
<organism evidence="1 2">
    <name type="scientific">Paraburkholderia guartelaensis</name>
    <dbReference type="NCBI Taxonomy" id="2546446"/>
    <lineage>
        <taxon>Bacteria</taxon>
        <taxon>Pseudomonadati</taxon>
        <taxon>Pseudomonadota</taxon>
        <taxon>Betaproteobacteria</taxon>
        <taxon>Burkholderiales</taxon>
        <taxon>Burkholderiaceae</taxon>
        <taxon>Paraburkholderia</taxon>
    </lineage>
</organism>
<comment type="caution">
    <text evidence="1">The sequence shown here is derived from an EMBL/GenBank/DDBJ whole genome shotgun (WGS) entry which is preliminary data.</text>
</comment>
<dbReference type="EMBL" id="SMOD01000013">
    <property type="protein sequence ID" value="TDG06843.1"/>
    <property type="molecule type" value="Genomic_DNA"/>
</dbReference>
<evidence type="ECO:0000313" key="1">
    <source>
        <dbReference type="EMBL" id="TDG06843.1"/>
    </source>
</evidence>
<dbReference type="RefSeq" id="WP_133184255.1">
    <property type="nucleotide sequence ID" value="NZ_SMOD01000013.1"/>
</dbReference>
<evidence type="ECO:0000313" key="2">
    <source>
        <dbReference type="Proteomes" id="UP000295606"/>
    </source>
</evidence>
<dbReference type="Proteomes" id="UP000295606">
    <property type="component" value="Unassembled WGS sequence"/>
</dbReference>
<dbReference type="OrthoDB" id="10004667at2"/>
<sequence length="76" mass="7780">MRVSASEATSYASSAVSPGSALTLTDAGVIVGDDMQAAKTTLAARISIEQGMDEAEANAKLELVSAEVAKHLNLDE</sequence>
<accession>A0A4R5LE33</accession>
<protein>
    <submittedName>
        <fullName evidence="1">Uncharacterized protein</fullName>
    </submittedName>
</protein>